<dbReference type="Proteomes" id="UP000430146">
    <property type="component" value="Unassembled WGS sequence"/>
</dbReference>
<dbReference type="OrthoDB" id="5185674at2"/>
<reference evidence="1 2" key="1">
    <citation type="submission" date="2019-11" db="EMBL/GenBank/DDBJ databases">
        <authorList>
            <person name="Holert J."/>
        </authorList>
    </citation>
    <scope>NUCLEOTIDE SEQUENCE [LARGE SCALE GENOMIC DNA]</scope>
    <source>
        <strain evidence="1">BC8_1</strain>
    </source>
</reference>
<accession>A0A5S9R5M4</accession>
<dbReference type="Gene3D" id="3.10.180.10">
    <property type="entry name" value="2,3-Dihydroxybiphenyl 1,2-Dioxygenase, domain 1"/>
    <property type="match status" value="1"/>
</dbReference>
<dbReference type="InterPro" id="IPR029068">
    <property type="entry name" value="Glyas_Bleomycin-R_OHBP_Dase"/>
</dbReference>
<organism evidence="1 2">
    <name type="scientific">Mycolicibacterium vanbaalenii</name>
    <name type="common">Mycobacterium vanbaalenii</name>
    <dbReference type="NCBI Taxonomy" id="110539"/>
    <lineage>
        <taxon>Bacteria</taxon>
        <taxon>Bacillati</taxon>
        <taxon>Actinomycetota</taxon>
        <taxon>Actinomycetes</taxon>
        <taxon>Mycobacteriales</taxon>
        <taxon>Mycobacteriaceae</taxon>
        <taxon>Mycolicibacterium</taxon>
    </lineage>
</organism>
<proteinExistence type="predicted"/>
<dbReference type="RefSeq" id="WP_159233687.1">
    <property type="nucleotide sequence ID" value="NZ_CACSIP010000039.1"/>
</dbReference>
<dbReference type="SUPFAM" id="SSF54593">
    <property type="entry name" value="Glyoxalase/Bleomycin resistance protein/Dihydroxybiphenyl dioxygenase"/>
    <property type="match status" value="1"/>
</dbReference>
<name>A0A5S9R5M4_MYCVN</name>
<dbReference type="Pfam" id="PF13669">
    <property type="entry name" value="Glyoxalase_4"/>
    <property type="match status" value="1"/>
</dbReference>
<dbReference type="AlphaFoldDB" id="A0A5S9R5M4"/>
<evidence type="ECO:0008006" key="3">
    <source>
        <dbReference type="Google" id="ProtNLM"/>
    </source>
</evidence>
<evidence type="ECO:0000313" key="1">
    <source>
        <dbReference type="EMBL" id="CAA0130418.1"/>
    </source>
</evidence>
<sequence>MSAKQPPTFYHVCFVVPDIAAAMTELAELAQVEWNEPEDAVLEQWAYTIVFSRQFPFIELISGPPESPWDATSGPRFDHLGWWSESLGSTTCRWATKGAQPRYDGRPAGRSFAYFFAPTIGANIEVVDNERQHDFMDTWTSRHDRHAMTYLRETPEHDSPV</sequence>
<protein>
    <recommendedName>
        <fullName evidence="3">VOC domain-containing protein</fullName>
    </recommendedName>
</protein>
<dbReference type="EMBL" id="CACSIP010000039">
    <property type="protein sequence ID" value="CAA0130418.1"/>
    <property type="molecule type" value="Genomic_DNA"/>
</dbReference>
<gene>
    <name evidence="1" type="ORF">AELLOGFF_05737</name>
</gene>
<evidence type="ECO:0000313" key="2">
    <source>
        <dbReference type="Proteomes" id="UP000430146"/>
    </source>
</evidence>
<keyword evidence="2" id="KW-1185">Reference proteome</keyword>